<dbReference type="PANTHER" id="PTHR34351:SF1">
    <property type="entry name" value="SLR1927 PROTEIN"/>
    <property type="match status" value="1"/>
</dbReference>
<evidence type="ECO:0000256" key="1">
    <source>
        <dbReference type="SAM" id="Phobius"/>
    </source>
</evidence>
<evidence type="ECO:0000313" key="2">
    <source>
        <dbReference type="EMBL" id="GAN36328.1"/>
    </source>
</evidence>
<dbReference type="EMBL" id="BAYM01000064">
    <property type="protein sequence ID" value="GAN36328.1"/>
    <property type="molecule type" value="Genomic_DNA"/>
</dbReference>
<comment type="caution">
    <text evidence="2">The sequence shown here is derived from an EMBL/GenBank/DDBJ whole genome shotgun (WGS) entry which is preliminary data.</text>
</comment>
<evidence type="ECO:0000313" key="3">
    <source>
        <dbReference type="Proteomes" id="UP000032552"/>
    </source>
</evidence>
<feature type="transmembrane region" description="Helical" evidence="1">
    <location>
        <begin position="32"/>
        <end position="50"/>
    </location>
</feature>
<sequence>MNWRNFFINAGILLVLSLLIVFGVAFNSSTSWFASDFAILILLLAVPLLWPLKNTLRFTADNPDMIADRPVTRLFTLTHGRWLPNLFLLDSAKTHTWHLPIGQRTAKISLTLQRGIYEQLPMTVTVTDLFGWFRKTLPLRLATPITVGPARRPEAAARIADDFSQKMSAADAGLPSDRIKNFRDYFPGDNIQQIAWKVSAHADTLIVHDDEHEGQASWTLLLLITPTLSLEPALSLFASLMDTGIFSGNGYLLDSRLTSVIQGRQNTSLANFEPDGTATPDSLAALTTPQHQHRAYLILTADTQAAVPFTHALAPAATTLVDLSGGDDHA</sequence>
<dbReference type="RefSeq" id="WP_045625514.1">
    <property type="nucleotide sequence ID" value="NZ_BAYM01000064.1"/>
</dbReference>
<organism evidence="2 3">
    <name type="scientific">Lacticaseibacillus paracasei NRIC 0644</name>
    <dbReference type="NCBI Taxonomy" id="1435038"/>
    <lineage>
        <taxon>Bacteria</taxon>
        <taxon>Bacillati</taxon>
        <taxon>Bacillota</taxon>
        <taxon>Bacilli</taxon>
        <taxon>Lactobacillales</taxon>
        <taxon>Lactobacillaceae</taxon>
        <taxon>Lacticaseibacillus</taxon>
    </lineage>
</organism>
<keyword evidence="1" id="KW-0472">Membrane</keyword>
<proteinExistence type="predicted"/>
<dbReference type="PANTHER" id="PTHR34351">
    <property type="entry name" value="SLR1927 PROTEIN-RELATED"/>
    <property type="match status" value="1"/>
</dbReference>
<keyword evidence="1" id="KW-1133">Transmembrane helix</keyword>
<protein>
    <submittedName>
        <fullName evidence="2">Uncharacterized protein</fullName>
    </submittedName>
</protein>
<accession>A0A0C9QCH3</accession>
<feature type="transmembrane region" description="Helical" evidence="1">
    <location>
        <begin position="7"/>
        <end position="26"/>
    </location>
</feature>
<name>A0A0C9QCH3_LACPA</name>
<keyword evidence="1" id="KW-0812">Transmembrane</keyword>
<gene>
    <name evidence="2" type="ORF">LC0644_0917</name>
</gene>
<reference evidence="3" key="1">
    <citation type="submission" date="2014-05" db="EMBL/GenBank/DDBJ databases">
        <title>Whole genome sequencing of Lactobacillus casei NRIC0644.</title>
        <authorList>
            <person name="Atarashi H."/>
            <person name="Yoshida Y."/>
            <person name="Fujimura S."/>
            <person name="Tanaka N."/>
            <person name="Shiwa Y."/>
            <person name="Yoshikawa H."/>
            <person name="Okada S."/>
            <person name="Nakagawa J."/>
        </authorList>
    </citation>
    <scope>NUCLEOTIDE SEQUENCE [LARGE SCALE GENOMIC DNA]</scope>
    <source>
        <strain evidence="3">NRIC0644</strain>
    </source>
</reference>
<dbReference type="AlphaFoldDB" id="A0A0C9QCH3"/>
<dbReference type="Proteomes" id="UP000032552">
    <property type="component" value="Unassembled WGS sequence"/>
</dbReference>